<organism evidence="1 2">
    <name type="scientific">Anthostomella pinea</name>
    <dbReference type="NCBI Taxonomy" id="933095"/>
    <lineage>
        <taxon>Eukaryota</taxon>
        <taxon>Fungi</taxon>
        <taxon>Dikarya</taxon>
        <taxon>Ascomycota</taxon>
        <taxon>Pezizomycotina</taxon>
        <taxon>Sordariomycetes</taxon>
        <taxon>Xylariomycetidae</taxon>
        <taxon>Xylariales</taxon>
        <taxon>Xylariaceae</taxon>
        <taxon>Anthostomella</taxon>
    </lineage>
</organism>
<accession>A0AAI8VMM4</accession>
<dbReference type="AlphaFoldDB" id="A0AAI8VMM4"/>
<keyword evidence="2" id="KW-1185">Reference proteome</keyword>
<gene>
    <name evidence="1" type="ORF">KHLLAP_LOCUS8167</name>
</gene>
<dbReference type="Proteomes" id="UP001295740">
    <property type="component" value="Unassembled WGS sequence"/>
</dbReference>
<proteinExistence type="predicted"/>
<name>A0AAI8VMM4_9PEZI</name>
<protein>
    <submittedName>
        <fullName evidence="1">Uu.00g088850.m01.CDS01</fullName>
    </submittedName>
</protein>
<sequence length="106" mass="11978">MPEEWRGCALGLAFRASRLQTARVHHGFPHDPSLLFLPQLFAPDANELQTVLGLLSNQSRSLYSAVTEWNRRQGEVWRLEVWAHRRLISVFPPFKLTEAAAGKGIG</sequence>
<evidence type="ECO:0000313" key="1">
    <source>
        <dbReference type="EMBL" id="CAJ2507699.1"/>
    </source>
</evidence>
<reference evidence="1" key="1">
    <citation type="submission" date="2023-10" db="EMBL/GenBank/DDBJ databases">
        <authorList>
            <person name="Hackl T."/>
        </authorList>
    </citation>
    <scope>NUCLEOTIDE SEQUENCE</scope>
</reference>
<comment type="caution">
    <text evidence="1">The sequence shown here is derived from an EMBL/GenBank/DDBJ whole genome shotgun (WGS) entry which is preliminary data.</text>
</comment>
<dbReference type="EMBL" id="CAUWAG010000010">
    <property type="protein sequence ID" value="CAJ2507699.1"/>
    <property type="molecule type" value="Genomic_DNA"/>
</dbReference>
<evidence type="ECO:0000313" key="2">
    <source>
        <dbReference type="Proteomes" id="UP001295740"/>
    </source>
</evidence>